<keyword evidence="1" id="KW-0472">Membrane</keyword>
<gene>
    <name evidence="2" type="ORF">SVIM_LOCUS414285</name>
</gene>
<feature type="transmembrane region" description="Helical" evidence="1">
    <location>
        <begin position="129"/>
        <end position="148"/>
    </location>
</feature>
<feature type="transmembrane region" description="Helical" evidence="1">
    <location>
        <begin position="97"/>
        <end position="117"/>
    </location>
</feature>
<evidence type="ECO:0000256" key="1">
    <source>
        <dbReference type="SAM" id="Phobius"/>
    </source>
</evidence>
<organism evidence="2">
    <name type="scientific">Salix viminalis</name>
    <name type="common">Common osier</name>
    <name type="synonym">Basket willow</name>
    <dbReference type="NCBI Taxonomy" id="40686"/>
    <lineage>
        <taxon>Eukaryota</taxon>
        <taxon>Viridiplantae</taxon>
        <taxon>Streptophyta</taxon>
        <taxon>Embryophyta</taxon>
        <taxon>Tracheophyta</taxon>
        <taxon>Spermatophyta</taxon>
        <taxon>Magnoliopsida</taxon>
        <taxon>eudicotyledons</taxon>
        <taxon>Gunneridae</taxon>
        <taxon>Pentapetalae</taxon>
        <taxon>rosids</taxon>
        <taxon>fabids</taxon>
        <taxon>Malpighiales</taxon>
        <taxon>Salicaceae</taxon>
        <taxon>Saliceae</taxon>
        <taxon>Salix</taxon>
    </lineage>
</organism>
<dbReference type="AlphaFoldDB" id="A0A6N2MUT1"/>
<accession>A0A6N2MUT1</accession>
<name>A0A6N2MUT1_SALVM</name>
<sequence>MTKANYSSPQSLQQKLEKLLHFPVFLGLFPRTPSFLALVNQHEKRIYSLSECLRKLDSERTMINKERFLFLGCQSKRQKKKKEKRKKEKRKELQEQLLSYLDVSFCCVPFLVIFIPFQSLLCHRPSLSLSRFFATLLLPFLAFTLHFMIKALVGLLPVCLLPGLGFLFPLHFLAWKGETFSAGRSLFGIERW</sequence>
<keyword evidence="1" id="KW-1133">Transmembrane helix</keyword>
<proteinExistence type="predicted"/>
<reference evidence="2" key="1">
    <citation type="submission" date="2019-03" db="EMBL/GenBank/DDBJ databases">
        <authorList>
            <person name="Mank J."/>
            <person name="Almeida P."/>
        </authorList>
    </citation>
    <scope>NUCLEOTIDE SEQUENCE</scope>
    <source>
        <strain evidence="2">78183</strain>
    </source>
</reference>
<protein>
    <recommendedName>
        <fullName evidence="3">Transmembrane protein</fullName>
    </recommendedName>
</protein>
<evidence type="ECO:0000313" key="2">
    <source>
        <dbReference type="EMBL" id="VFU57331.1"/>
    </source>
</evidence>
<keyword evidence="1" id="KW-0812">Transmembrane</keyword>
<dbReference type="EMBL" id="CAADRP010001941">
    <property type="protein sequence ID" value="VFU57331.1"/>
    <property type="molecule type" value="Genomic_DNA"/>
</dbReference>
<evidence type="ECO:0008006" key="3">
    <source>
        <dbReference type="Google" id="ProtNLM"/>
    </source>
</evidence>
<feature type="transmembrane region" description="Helical" evidence="1">
    <location>
        <begin position="155"/>
        <end position="175"/>
    </location>
</feature>